<dbReference type="CDD" id="cd02440">
    <property type="entry name" value="AdoMet_MTases"/>
    <property type="match status" value="1"/>
</dbReference>
<proteinExistence type="predicted"/>
<dbReference type="PANTHER" id="PTHR23132">
    <property type="entry name" value="D-ALANINE--D-ALANINE LIGASE"/>
    <property type="match status" value="1"/>
</dbReference>
<sequence length="533" mass="59864">MKSRLPTSGLRICVLQSSYAGANHVVEGVDQDYCDPSKFTDEHVFEHRWLHKATAVEQIDSILEEGFDLYLNILWGQHEDGVAGIDAVKYLETKNIPIIGLPSRILERTKLDFYRDAEQAKVNVPSTGIGRCQFPVIVKPAKCCSSMYVDETSVCSTEAELNQQLATLNSKLEVGRKIAREAGQPVPQKNDDIVIQEYIAGQDFSCVVVEIMDVPVALTPTIYRYPPCVENSTYRFLTFEAKFHPELKEELVRRSANPKLFDELQWLAVESWKANKMTGASWGNVDMRQRSTDGKLFAIEVNPMPAVFIPNGHFEDDVIRAFPGGHPGFMNVIIETALQRYHGKSLVPTKIAAVYDKFAPTYEAAAEAGYRATGGKSRMLGIDVSKGMVKLAQEDPEGPLYDDIHIGPMQDVLSHLTGPYDHIVSLSTLHFIPPLQLSVVLARFFQLARKSVTFTVDTLTESYNKHLEERGVPEMCGWDHTAKVEKFVKHLPPGWKIVEGHGLGLKWKSHHTEDVIQMLVYRFEKVDGEEAVF</sequence>
<organism evidence="1 2">
    <name type="scientific">Riccia sorocarpa</name>
    <dbReference type="NCBI Taxonomy" id="122646"/>
    <lineage>
        <taxon>Eukaryota</taxon>
        <taxon>Viridiplantae</taxon>
        <taxon>Streptophyta</taxon>
        <taxon>Embryophyta</taxon>
        <taxon>Marchantiophyta</taxon>
        <taxon>Marchantiopsida</taxon>
        <taxon>Marchantiidae</taxon>
        <taxon>Marchantiales</taxon>
        <taxon>Ricciaceae</taxon>
        <taxon>Riccia</taxon>
    </lineage>
</organism>
<dbReference type="EMBL" id="JBJQOH010000003">
    <property type="protein sequence ID" value="KAL3692726.1"/>
    <property type="molecule type" value="Genomic_DNA"/>
</dbReference>
<dbReference type="InterPro" id="IPR029063">
    <property type="entry name" value="SAM-dependent_MTases_sf"/>
</dbReference>
<keyword evidence="2" id="KW-1185">Reference proteome</keyword>
<dbReference type="Proteomes" id="UP001633002">
    <property type="component" value="Unassembled WGS sequence"/>
</dbReference>
<evidence type="ECO:0000313" key="2">
    <source>
        <dbReference type="Proteomes" id="UP001633002"/>
    </source>
</evidence>
<reference evidence="1 2" key="1">
    <citation type="submission" date="2024-09" db="EMBL/GenBank/DDBJ databases">
        <title>Chromosome-scale assembly of Riccia sorocarpa.</title>
        <authorList>
            <person name="Paukszto L."/>
        </authorList>
    </citation>
    <scope>NUCLEOTIDE SEQUENCE [LARGE SCALE GENOMIC DNA]</scope>
    <source>
        <strain evidence="1">LP-2024</strain>
        <tissue evidence="1">Aerial parts of the thallus</tissue>
    </source>
</reference>
<dbReference type="SUPFAM" id="SSF56059">
    <property type="entry name" value="Glutathione synthetase ATP-binding domain-like"/>
    <property type="match status" value="1"/>
</dbReference>
<comment type="caution">
    <text evidence="1">The sequence shown here is derived from an EMBL/GenBank/DDBJ whole genome shotgun (WGS) entry which is preliminary data.</text>
</comment>
<dbReference type="AlphaFoldDB" id="A0ABD3HRH8"/>
<dbReference type="SUPFAM" id="SSF53335">
    <property type="entry name" value="S-adenosyl-L-methionine-dependent methyltransferases"/>
    <property type="match status" value="1"/>
</dbReference>
<accession>A0ABD3HRH8</accession>
<evidence type="ECO:0008006" key="3">
    <source>
        <dbReference type="Google" id="ProtNLM"/>
    </source>
</evidence>
<gene>
    <name evidence="1" type="ORF">R1sor_006377</name>
</gene>
<protein>
    <recommendedName>
        <fullName evidence="3">ATP-grasp domain-containing protein</fullName>
    </recommendedName>
</protein>
<name>A0ABD3HRH8_9MARC</name>
<evidence type="ECO:0000313" key="1">
    <source>
        <dbReference type="EMBL" id="KAL3692726.1"/>
    </source>
</evidence>
<dbReference type="PANTHER" id="PTHR23132:SF23">
    <property type="entry name" value="D-ALANINE--D-ALANINE LIGASE B"/>
    <property type="match status" value="1"/>
</dbReference>
<dbReference type="Gene3D" id="3.40.50.150">
    <property type="entry name" value="Vaccinia Virus protein VP39"/>
    <property type="match status" value="1"/>
</dbReference>
<dbReference type="Gene3D" id="3.30.470.20">
    <property type="entry name" value="ATP-grasp fold, B domain"/>
    <property type="match status" value="1"/>
</dbReference>